<dbReference type="GO" id="GO:0022857">
    <property type="term" value="F:transmembrane transporter activity"/>
    <property type="evidence" value="ECO:0007669"/>
    <property type="project" value="TreeGrafter"/>
</dbReference>
<keyword evidence="2" id="KW-0547">Nucleotide-binding</keyword>
<dbReference type="PROSITE" id="PS00211">
    <property type="entry name" value="ABC_TRANSPORTER_1"/>
    <property type="match status" value="1"/>
</dbReference>
<dbReference type="PANTHER" id="PTHR24220">
    <property type="entry name" value="IMPORT ATP-BINDING PROTEIN"/>
    <property type="match status" value="1"/>
</dbReference>
<dbReference type="GO" id="GO:0005524">
    <property type="term" value="F:ATP binding"/>
    <property type="evidence" value="ECO:0007669"/>
    <property type="project" value="UniProtKB-KW"/>
</dbReference>
<dbReference type="RefSeq" id="WP_184324069.1">
    <property type="nucleotide sequence ID" value="NZ_JACHLZ010000001.1"/>
</dbReference>
<reference evidence="5 6" key="1">
    <citation type="submission" date="2020-08" db="EMBL/GenBank/DDBJ databases">
        <title>Sequencing the genomes of 1000 actinobacteria strains.</title>
        <authorList>
            <person name="Klenk H.-P."/>
        </authorList>
    </citation>
    <scope>NUCLEOTIDE SEQUENCE [LARGE SCALE GENOMIC DNA]</scope>
    <source>
        <strain evidence="5 6">DSM 28796</strain>
    </source>
</reference>
<dbReference type="AlphaFoldDB" id="A0A841AB36"/>
<keyword evidence="6" id="KW-1185">Reference proteome</keyword>
<protein>
    <submittedName>
        <fullName evidence="5">Putative ABC transport system ATP-binding protein/lipoprotein-releasing system ATP-binding protein</fullName>
        <ecNumber evidence="5">3.6.3.-</ecNumber>
    </submittedName>
</protein>
<dbReference type="InterPro" id="IPR003593">
    <property type="entry name" value="AAA+_ATPase"/>
</dbReference>
<dbReference type="Proteomes" id="UP000588158">
    <property type="component" value="Unassembled WGS sequence"/>
</dbReference>
<comment type="similarity">
    <text evidence="1">Belongs to the ABC transporter superfamily.</text>
</comment>
<comment type="caution">
    <text evidence="5">The sequence shown here is derived from an EMBL/GenBank/DDBJ whole genome shotgun (WGS) entry which is preliminary data.</text>
</comment>
<dbReference type="SMART" id="SM00382">
    <property type="entry name" value="AAA"/>
    <property type="match status" value="1"/>
</dbReference>
<feature type="domain" description="ABC transporter" evidence="4">
    <location>
        <begin position="6"/>
        <end position="215"/>
    </location>
</feature>
<sequence>MDRADLAVEDLRFRYRRGGEEMYRGLNATFTPGAVTAITGASGRGKSTLLYLLGLLLSPSSGRVLLDGQDVSAAPDAERSALRAGRFGFVFQDSELDPTRTLLDSVSEVGLYGGMPAGTLRPRARELLDRFGLGHRADHRPGQISGGQAQRVALCRALMNDPDIVLADEPTGNLDPGNADLVLDQLTEIAADGRSVLIATHDPQVLARSTEELAL</sequence>
<dbReference type="PROSITE" id="PS50893">
    <property type="entry name" value="ABC_TRANSPORTER_2"/>
    <property type="match status" value="1"/>
</dbReference>
<dbReference type="GO" id="GO:0016887">
    <property type="term" value="F:ATP hydrolysis activity"/>
    <property type="evidence" value="ECO:0007669"/>
    <property type="project" value="InterPro"/>
</dbReference>
<dbReference type="EC" id="3.6.3.-" evidence="5"/>
<dbReference type="PANTHER" id="PTHR24220:SF689">
    <property type="entry name" value="LIPOPROTEIN-RELEASING SYSTEM ATP-BINDING PROTEIN LOLD"/>
    <property type="match status" value="1"/>
</dbReference>
<dbReference type="InterPro" id="IPR027417">
    <property type="entry name" value="P-loop_NTPase"/>
</dbReference>
<dbReference type="InterPro" id="IPR003439">
    <property type="entry name" value="ABC_transporter-like_ATP-bd"/>
</dbReference>
<proteinExistence type="inferred from homology"/>
<accession>A0A841AB36</accession>
<keyword evidence="5" id="KW-0378">Hydrolase</keyword>
<dbReference type="InterPro" id="IPR015854">
    <property type="entry name" value="ABC_transpr_LolD-like"/>
</dbReference>
<evidence type="ECO:0000259" key="4">
    <source>
        <dbReference type="PROSITE" id="PS50893"/>
    </source>
</evidence>
<gene>
    <name evidence="5" type="ORF">HNR70_000263</name>
</gene>
<evidence type="ECO:0000256" key="2">
    <source>
        <dbReference type="ARBA" id="ARBA00022741"/>
    </source>
</evidence>
<dbReference type="InterPro" id="IPR017871">
    <property type="entry name" value="ABC_transporter-like_CS"/>
</dbReference>
<dbReference type="EMBL" id="JACHLZ010000001">
    <property type="protein sequence ID" value="MBB5830450.1"/>
    <property type="molecule type" value="Genomic_DNA"/>
</dbReference>
<dbReference type="Gene3D" id="3.40.50.300">
    <property type="entry name" value="P-loop containing nucleotide triphosphate hydrolases"/>
    <property type="match status" value="1"/>
</dbReference>
<name>A0A841AB36_9MICO</name>
<keyword evidence="5" id="KW-0449">Lipoprotein</keyword>
<organism evidence="5 6">
    <name type="scientific">Brachybacterium aquaticum</name>
    <dbReference type="NCBI Taxonomy" id="1432564"/>
    <lineage>
        <taxon>Bacteria</taxon>
        <taxon>Bacillati</taxon>
        <taxon>Actinomycetota</taxon>
        <taxon>Actinomycetes</taxon>
        <taxon>Micrococcales</taxon>
        <taxon>Dermabacteraceae</taxon>
        <taxon>Brachybacterium</taxon>
    </lineage>
</organism>
<dbReference type="Pfam" id="PF00005">
    <property type="entry name" value="ABC_tran"/>
    <property type="match status" value="1"/>
</dbReference>
<keyword evidence="3 5" id="KW-0067">ATP-binding</keyword>
<dbReference type="SUPFAM" id="SSF52540">
    <property type="entry name" value="P-loop containing nucleoside triphosphate hydrolases"/>
    <property type="match status" value="1"/>
</dbReference>
<dbReference type="GO" id="GO:0005886">
    <property type="term" value="C:plasma membrane"/>
    <property type="evidence" value="ECO:0007669"/>
    <property type="project" value="TreeGrafter"/>
</dbReference>
<evidence type="ECO:0000313" key="6">
    <source>
        <dbReference type="Proteomes" id="UP000588158"/>
    </source>
</evidence>
<evidence type="ECO:0000313" key="5">
    <source>
        <dbReference type="EMBL" id="MBB5830450.1"/>
    </source>
</evidence>
<evidence type="ECO:0000256" key="1">
    <source>
        <dbReference type="ARBA" id="ARBA00005417"/>
    </source>
</evidence>
<evidence type="ECO:0000256" key="3">
    <source>
        <dbReference type="ARBA" id="ARBA00022840"/>
    </source>
</evidence>